<name>A0A2T8I9M0_9POAL</name>
<gene>
    <name evidence="1" type="ORF">PAHAL_8G204200</name>
</gene>
<dbReference type="EMBL" id="CM008053">
    <property type="protein sequence ID" value="PVH34351.1"/>
    <property type="molecule type" value="Genomic_DNA"/>
</dbReference>
<dbReference type="Gramene" id="PVH34351">
    <property type="protein sequence ID" value="PVH34351"/>
    <property type="gene ID" value="PAHAL_8G204200"/>
</dbReference>
<evidence type="ECO:0000313" key="1">
    <source>
        <dbReference type="EMBL" id="PVH34351.1"/>
    </source>
</evidence>
<dbReference type="AlphaFoldDB" id="A0A2T8I9M0"/>
<accession>A0A2T8I9M0</accession>
<organism evidence="1">
    <name type="scientific">Panicum hallii</name>
    <dbReference type="NCBI Taxonomy" id="206008"/>
    <lineage>
        <taxon>Eukaryota</taxon>
        <taxon>Viridiplantae</taxon>
        <taxon>Streptophyta</taxon>
        <taxon>Embryophyta</taxon>
        <taxon>Tracheophyta</taxon>
        <taxon>Spermatophyta</taxon>
        <taxon>Magnoliopsida</taxon>
        <taxon>Liliopsida</taxon>
        <taxon>Poales</taxon>
        <taxon>Poaceae</taxon>
        <taxon>PACMAD clade</taxon>
        <taxon>Panicoideae</taxon>
        <taxon>Panicodae</taxon>
        <taxon>Paniceae</taxon>
        <taxon>Panicinae</taxon>
        <taxon>Panicum</taxon>
        <taxon>Panicum sect. Panicum</taxon>
    </lineage>
</organism>
<dbReference type="Proteomes" id="UP000243499">
    <property type="component" value="Chromosome 8"/>
</dbReference>
<protein>
    <submittedName>
        <fullName evidence="1">Uncharacterized protein</fullName>
    </submittedName>
</protein>
<sequence>MLSSWERPQPPTGILAAMLPEWPCLNNASELANPRASRLPRPSASDDVVIIAIHGSAASHNKQCSAGACIDLFDANRIT</sequence>
<reference evidence="1" key="1">
    <citation type="submission" date="2018-04" db="EMBL/GenBank/DDBJ databases">
        <title>WGS assembly of Panicum hallii.</title>
        <authorList>
            <person name="Lovell J."/>
            <person name="Jenkins J."/>
            <person name="Lowry D."/>
            <person name="Mamidi S."/>
            <person name="Sreedasyam A."/>
            <person name="Weng X."/>
            <person name="Barry K."/>
            <person name="Bonette J."/>
            <person name="Campitelli B."/>
            <person name="Daum C."/>
            <person name="Gordon S."/>
            <person name="Gould B."/>
            <person name="Lipzen A."/>
            <person name="Macqueen A."/>
            <person name="Palacio-Mejia J."/>
            <person name="Plott C."/>
            <person name="Shakirov E."/>
            <person name="Shu S."/>
            <person name="Yoshinaga Y."/>
            <person name="Zane M."/>
            <person name="Rokhsar D."/>
            <person name="Grimwood J."/>
            <person name="Schmutz J."/>
            <person name="Juenger T."/>
        </authorList>
    </citation>
    <scope>NUCLEOTIDE SEQUENCE [LARGE SCALE GENOMIC DNA]</scope>
    <source>
        <strain evidence="1">FIL2</strain>
    </source>
</reference>
<proteinExistence type="predicted"/>